<protein>
    <submittedName>
        <fullName evidence="2">Uncharacterized protein</fullName>
    </submittedName>
</protein>
<sequence>MDNKLDVLRKEIQRLKEDADPEVVTAVERRASEAQTQVENLEAELEEVRRGRELAKKELSEARTGLTDSCKLLNKAQGQLDEVQDDLKTLRNNLGVLGPKYDK</sequence>
<dbReference type="Proteomes" id="UP000287651">
    <property type="component" value="Unassembled WGS sequence"/>
</dbReference>
<dbReference type="SUPFAM" id="SSF57997">
    <property type="entry name" value="Tropomyosin"/>
    <property type="match status" value="1"/>
</dbReference>
<gene>
    <name evidence="2" type="ORF">B296_00002423</name>
</gene>
<dbReference type="AlphaFoldDB" id="A0A427B5C1"/>
<accession>A0A427B5C1</accession>
<name>A0A427B5C1_ENSVE</name>
<comment type="caution">
    <text evidence="2">The sequence shown here is derived from an EMBL/GenBank/DDBJ whole genome shotgun (WGS) entry which is preliminary data.</text>
</comment>
<evidence type="ECO:0000313" key="3">
    <source>
        <dbReference type="Proteomes" id="UP000287651"/>
    </source>
</evidence>
<feature type="coiled-coil region" evidence="1">
    <location>
        <begin position="24"/>
        <end position="93"/>
    </location>
</feature>
<reference evidence="2 3" key="1">
    <citation type="journal article" date="2014" name="Agronomy (Basel)">
        <title>A Draft Genome Sequence for Ensete ventricosum, the Drought-Tolerant Tree Against Hunger.</title>
        <authorList>
            <person name="Harrison J."/>
            <person name="Moore K.A."/>
            <person name="Paszkiewicz K."/>
            <person name="Jones T."/>
            <person name="Grant M."/>
            <person name="Ambacheew D."/>
            <person name="Muzemil S."/>
            <person name="Studholme D.J."/>
        </authorList>
    </citation>
    <scope>NUCLEOTIDE SEQUENCE [LARGE SCALE GENOMIC DNA]</scope>
</reference>
<keyword evidence="1" id="KW-0175">Coiled coil</keyword>
<dbReference type="EMBL" id="AMZH03000453">
    <property type="protein sequence ID" value="RRT83673.1"/>
    <property type="molecule type" value="Genomic_DNA"/>
</dbReference>
<organism evidence="2 3">
    <name type="scientific">Ensete ventricosum</name>
    <name type="common">Abyssinian banana</name>
    <name type="synonym">Musa ensete</name>
    <dbReference type="NCBI Taxonomy" id="4639"/>
    <lineage>
        <taxon>Eukaryota</taxon>
        <taxon>Viridiplantae</taxon>
        <taxon>Streptophyta</taxon>
        <taxon>Embryophyta</taxon>
        <taxon>Tracheophyta</taxon>
        <taxon>Spermatophyta</taxon>
        <taxon>Magnoliopsida</taxon>
        <taxon>Liliopsida</taxon>
        <taxon>Zingiberales</taxon>
        <taxon>Musaceae</taxon>
        <taxon>Ensete</taxon>
    </lineage>
</organism>
<evidence type="ECO:0000256" key="1">
    <source>
        <dbReference type="SAM" id="Coils"/>
    </source>
</evidence>
<dbReference type="Gene3D" id="1.20.5.1700">
    <property type="match status" value="1"/>
</dbReference>
<evidence type="ECO:0000313" key="2">
    <source>
        <dbReference type="EMBL" id="RRT83673.1"/>
    </source>
</evidence>
<proteinExistence type="predicted"/>